<reference evidence="2 3" key="1">
    <citation type="journal article" date="2015" name="Genome Biol.">
        <title>Comparative genomics of Steinernema reveals deeply conserved gene regulatory networks.</title>
        <authorList>
            <person name="Dillman A.R."/>
            <person name="Macchietto M."/>
            <person name="Porter C.F."/>
            <person name="Rogers A."/>
            <person name="Williams B."/>
            <person name="Antoshechkin I."/>
            <person name="Lee M.M."/>
            <person name="Goodwin Z."/>
            <person name="Lu X."/>
            <person name="Lewis E.E."/>
            <person name="Goodrich-Blair H."/>
            <person name="Stock S.P."/>
            <person name="Adams B.J."/>
            <person name="Sternberg P.W."/>
            <person name="Mortazavi A."/>
        </authorList>
    </citation>
    <scope>NUCLEOTIDE SEQUENCE [LARGE SCALE GENOMIC DNA]</scope>
    <source>
        <strain evidence="2 3">ALL</strain>
    </source>
</reference>
<evidence type="ECO:0000256" key="1">
    <source>
        <dbReference type="SAM" id="MobiDB-lite"/>
    </source>
</evidence>
<accession>A0A4U5LNH2</accession>
<evidence type="ECO:0000313" key="3">
    <source>
        <dbReference type="Proteomes" id="UP000298663"/>
    </source>
</evidence>
<dbReference type="AlphaFoldDB" id="A0A4U5LNH2"/>
<protein>
    <submittedName>
        <fullName evidence="2">Uncharacterized protein</fullName>
    </submittedName>
</protein>
<proteinExistence type="predicted"/>
<keyword evidence="3" id="KW-1185">Reference proteome</keyword>
<organism evidence="2 3">
    <name type="scientific">Steinernema carpocapsae</name>
    <name type="common">Entomopathogenic nematode</name>
    <dbReference type="NCBI Taxonomy" id="34508"/>
    <lineage>
        <taxon>Eukaryota</taxon>
        <taxon>Metazoa</taxon>
        <taxon>Ecdysozoa</taxon>
        <taxon>Nematoda</taxon>
        <taxon>Chromadorea</taxon>
        <taxon>Rhabditida</taxon>
        <taxon>Tylenchina</taxon>
        <taxon>Panagrolaimomorpha</taxon>
        <taxon>Strongyloidoidea</taxon>
        <taxon>Steinernematidae</taxon>
        <taxon>Steinernema</taxon>
    </lineage>
</organism>
<sequence length="124" mass="14724">MIDSCGPHAAGRWIHGHRERRWRHKPKQTGKKKVSSNVFPGMRWRRETRNNSQPPLKKMCREEAAEETMMKNLIFLINPKSLCKENGQRGDSGRTRQQRSQLLQGRTRFLCGRVRGRRRQVREF</sequence>
<evidence type="ECO:0000313" key="2">
    <source>
        <dbReference type="EMBL" id="TKR57433.1"/>
    </source>
</evidence>
<reference evidence="2 3" key="2">
    <citation type="journal article" date="2019" name="G3 (Bethesda)">
        <title>Hybrid Assembly of the Genome of the Entomopathogenic Nematode Steinernema carpocapsae Identifies the X-Chromosome.</title>
        <authorList>
            <person name="Serra L."/>
            <person name="Macchietto M."/>
            <person name="Macias-Munoz A."/>
            <person name="McGill C.J."/>
            <person name="Rodriguez I.M."/>
            <person name="Rodriguez B."/>
            <person name="Murad R."/>
            <person name="Mortazavi A."/>
        </authorList>
    </citation>
    <scope>NUCLEOTIDE SEQUENCE [LARGE SCALE GENOMIC DNA]</scope>
    <source>
        <strain evidence="2 3">ALL</strain>
    </source>
</reference>
<gene>
    <name evidence="2" type="ORF">L596_030700</name>
</gene>
<feature type="region of interest" description="Disordered" evidence="1">
    <location>
        <begin position="84"/>
        <end position="104"/>
    </location>
</feature>
<name>A0A4U5LNH2_STECR</name>
<feature type="compositionally biased region" description="Basic and acidic residues" evidence="1">
    <location>
        <begin position="84"/>
        <end position="94"/>
    </location>
</feature>
<comment type="caution">
    <text evidence="2">The sequence shown here is derived from an EMBL/GenBank/DDBJ whole genome shotgun (WGS) entry which is preliminary data.</text>
</comment>
<dbReference type="Proteomes" id="UP000298663">
    <property type="component" value="Unassembled WGS sequence"/>
</dbReference>
<dbReference type="EMBL" id="AZBU02000015">
    <property type="protein sequence ID" value="TKR57433.1"/>
    <property type="molecule type" value="Genomic_DNA"/>
</dbReference>